<gene>
    <name evidence="3" type="ORF">I5M07_12915</name>
</gene>
<dbReference type="Gene3D" id="3.40.50.2000">
    <property type="entry name" value="Glycogen Phosphorylase B"/>
    <property type="match status" value="2"/>
</dbReference>
<sequence length="359" mass="40613">MRIIQLIDSLEAGGAERMALQYATVLAEKVAFSGLVATRQEGELKNEIPDNVAYLFLNKRKTLDWRAVARLRKYVLKNDIAFIHAHSSSYFLAVLVKLTLPKLKIIWHDHYGNSAFLANRPSRILRFCAPFFWGIIAVNQGLKDWSQKKLHFKNTVFLPNFPLLKTKENTVKTILKGESGKRIVCLANLRPQKNHLLLLKIAQQLQDSDPAWTFHLVGKDFQDDYSKTIKQEIQQRDLQQQVFLYDSCSDVSAVLKQAQIGVLTSSSEGLPVALLEYASVGLPVVVTLVGQVPEIVKQNGNGFVVASGDDAAFVQSLQKLIHDVRLREKFSANLQQRVQEQYSAQTVIKKYLHWVESLS</sequence>
<dbReference type="AlphaFoldDB" id="A0A934PPM2"/>
<dbReference type="GO" id="GO:0016757">
    <property type="term" value="F:glycosyltransferase activity"/>
    <property type="evidence" value="ECO:0007669"/>
    <property type="project" value="InterPro"/>
</dbReference>
<protein>
    <submittedName>
        <fullName evidence="3">Glycosyltransferase family 4 protein</fullName>
    </submittedName>
</protein>
<name>A0A934PPM2_9FLAO</name>
<reference evidence="3" key="1">
    <citation type="submission" date="2020-12" db="EMBL/GenBank/DDBJ databases">
        <title>Bacterial novel species Flavobacterium sp. SE-1-e isolated from soil.</title>
        <authorList>
            <person name="Jung H.-Y."/>
        </authorList>
    </citation>
    <scope>NUCLEOTIDE SEQUENCE</scope>
    <source>
        <strain evidence="3">SE-1-e</strain>
    </source>
</reference>
<dbReference type="Pfam" id="PF00534">
    <property type="entry name" value="Glycos_transf_1"/>
    <property type="match status" value="1"/>
</dbReference>
<evidence type="ECO:0000313" key="4">
    <source>
        <dbReference type="Proteomes" id="UP000609172"/>
    </source>
</evidence>
<evidence type="ECO:0000259" key="1">
    <source>
        <dbReference type="Pfam" id="PF00534"/>
    </source>
</evidence>
<evidence type="ECO:0000259" key="2">
    <source>
        <dbReference type="Pfam" id="PF13439"/>
    </source>
</evidence>
<proteinExistence type="predicted"/>
<dbReference type="PANTHER" id="PTHR12526">
    <property type="entry name" value="GLYCOSYLTRANSFERASE"/>
    <property type="match status" value="1"/>
</dbReference>
<dbReference type="SUPFAM" id="SSF53756">
    <property type="entry name" value="UDP-Glycosyltransferase/glycogen phosphorylase"/>
    <property type="match status" value="1"/>
</dbReference>
<accession>A0A934PPM2</accession>
<dbReference type="Pfam" id="PF13439">
    <property type="entry name" value="Glyco_transf_4"/>
    <property type="match status" value="1"/>
</dbReference>
<dbReference type="RefSeq" id="WP_200106863.1">
    <property type="nucleotide sequence ID" value="NZ_JAEHFV010000006.1"/>
</dbReference>
<dbReference type="PANTHER" id="PTHR12526:SF630">
    <property type="entry name" value="GLYCOSYLTRANSFERASE"/>
    <property type="match status" value="1"/>
</dbReference>
<dbReference type="Proteomes" id="UP000609172">
    <property type="component" value="Unassembled WGS sequence"/>
</dbReference>
<dbReference type="InterPro" id="IPR001296">
    <property type="entry name" value="Glyco_trans_1"/>
</dbReference>
<keyword evidence="4" id="KW-1185">Reference proteome</keyword>
<feature type="domain" description="Glycosyltransferase subfamily 4-like N-terminal" evidence="2">
    <location>
        <begin position="13"/>
        <end position="160"/>
    </location>
</feature>
<dbReference type="InterPro" id="IPR028098">
    <property type="entry name" value="Glyco_trans_4-like_N"/>
</dbReference>
<dbReference type="CDD" id="cd03801">
    <property type="entry name" value="GT4_PimA-like"/>
    <property type="match status" value="1"/>
</dbReference>
<evidence type="ECO:0000313" key="3">
    <source>
        <dbReference type="EMBL" id="MBK0370730.1"/>
    </source>
</evidence>
<comment type="caution">
    <text evidence="3">The sequence shown here is derived from an EMBL/GenBank/DDBJ whole genome shotgun (WGS) entry which is preliminary data.</text>
</comment>
<organism evidence="3 4">
    <name type="scientific">Flavobacterium agrisoli</name>
    <dbReference type="NCBI Taxonomy" id="2793066"/>
    <lineage>
        <taxon>Bacteria</taxon>
        <taxon>Pseudomonadati</taxon>
        <taxon>Bacteroidota</taxon>
        <taxon>Flavobacteriia</taxon>
        <taxon>Flavobacteriales</taxon>
        <taxon>Flavobacteriaceae</taxon>
        <taxon>Flavobacterium</taxon>
    </lineage>
</organism>
<feature type="domain" description="Glycosyl transferase family 1" evidence="1">
    <location>
        <begin position="170"/>
        <end position="336"/>
    </location>
</feature>
<dbReference type="EMBL" id="JAEHFV010000006">
    <property type="protein sequence ID" value="MBK0370730.1"/>
    <property type="molecule type" value="Genomic_DNA"/>
</dbReference>